<organism evidence="2 3">
    <name type="scientific">Microcystis panniformis FACHB-1757</name>
    <dbReference type="NCBI Taxonomy" id="1638788"/>
    <lineage>
        <taxon>Bacteria</taxon>
        <taxon>Bacillati</taxon>
        <taxon>Cyanobacteriota</taxon>
        <taxon>Cyanophyceae</taxon>
        <taxon>Oscillatoriophycideae</taxon>
        <taxon>Chroococcales</taxon>
        <taxon>Microcystaceae</taxon>
        <taxon>Microcystis</taxon>
    </lineage>
</organism>
<dbReference type="AlphaFoldDB" id="A0A0K1RZD7"/>
<evidence type="ECO:0000313" key="2">
    <source>
        <dbReference type="EMBL" id="AKV67133.1"/>
    </source>
</evidence>
<dbReference type="PATRIC" id="fig|1638788.3.peg.2022"/>
<accession>A0A0K1RZD7</accession>
<keyword evidence="1" id="KW-0472">Membrane</keyword>
<gene>
    <name evidence="2" type="ORF">VL20_2009</name>
</gene>
<name>A0A0K1RZD7_9CHRO</name>
<reference evidence="2 3" key="1">
    <citation type="journal article" date="2016" name="Stand. Genomic Sci.">
        <title>Complete genome sequence and genomic characterization of Microcystis panniformis FACHB 1757 by third-generation sequencing.</title>
        <authorList>
            <person name="Zhang J.Y."/>
            <person name="Guan R."/>
            <person name="Zhang H.J."/>
            <person name="Li H."/>
            <person name="Xiao P."/>
            <person name="Yu G.L."/>
            <person name="Du L."/>
            <person name="Cao D.M."/>
            <person name="Zhu B.C."/>
            <person name="Li R.H."/>
            <person name="Lu Z.H."/>
        </authorList>
    </citation>
    <scope>NUCLEOTIDE SEQUENCE [LARGE SCALE GENOMIC DNA]</scope>
    <source>
        <strain evidence="2 3">FACHB-1757</strain>
    </source>
</reference>
<dbReference type="EMBL" id="CP011339">
    <property type="protein sequence ID" value="AKV67133.1"/>
    <property type="molecule type" value="Genomic_DNA"/>
</dbReference>
<feature type="transmembrane region" description="Helical" evidence="1">
    <location>
        <begin position="70"/>
        <end position="93"/>
    </location>
</feature>
<feature type="transmembrane region" description="Helical" evidence="1">
    <location>
        <begin position="105"/>
        <end position="130"/>
    </location>
</feature>
<dbReference type="Proteomes" id="UP000068167">
    <property type="component" value="Chromosome"/>
</dbReference>
<proteinExistence type="predicted"/>
<sequence>MYQQQVQLLGNPLTLKVSNPDVNQSCNIIGIDNNGEGKSLYVYNVVADALESNKRNIEDLIKEYERQTNIALKVLIALSDGVIWVLTTVMNIFTSIFGGVGGAGIYGIMFVLIILALLAIAWIYALMVILPLMAISYGTRLWLEQVSKKAIEQLSRDAREVARKSLKGTQDSLQLPENNS</sequence>
<protein>
    <submittedName>
        <fullName evidence="2">Uncharacterized protein</fullName>
    </submittedName>
</protein>
<dbReference type="RefSeq" id="WP_002803048.1">
    <property type="nucleotide sequence ID" value="NZ_CP011339.1"/>
</dbReference>
<keyword evidence="1" id="KW-1133">Transmembrane helix</keyword>
<evidence type="ECO:0000256" key="1">
    <source>
        <dbReference type="SAM" id="Phobius"/>
    </source>
</evidence>
<keyword evidence="1" id="KW-0812">Transmembrane</keyword>
<dbReference type="KEGG" id="mpk:VL20_2009"/>
<keyword evidence="3" id="KW-1185">Reference proteome</keyword>
<evidence type="ECO:0000313" key="3">
    <source>
        <dbReference type="Proteomes" id="UP000068167"/>
    </source>
</evidence>